<dbReference type="NCBIfam" id="TIGR01280">
    <property type="entry name" value="xseB"/>
    <property type="match status" value="1"/>
</dbReference>
<evidence type="ECO:0000256" key="1">
    <source>
        <dbReference type="ARBA" id="ARBA00009998"/>
    </source>
</evidence>
<dbReference type="Pfam" id="PF02609">
    <property type="entry name" value="Exonuc_VII_S"/>
    <property type="match status" value="1"/>
</dbReference>
<organism evidence="8 9">
    <name type="scientific">candidate division WWE3 bacterium RIFCSPLOWO2_01_FULL_41_18</name>
    <dbReference type="NCBI Taxonomy" id="1802625"/>
    <lineage>
        <taxon>Bacteria</taxon>
        <taxon>Katanobacteria</taxon>
    </lineage>
</organism>
<comment type="similarity">
    <text evidence="1 6">Belongs to the XseB family.</text>
</comment>
<keyword evidence="5 6" id="KW-0269">Exonuclease</keyword>
<keyword evidence="7" id="KW-0175">Coiled coil</keyword>
<evidence type="ECO:0000256" key="2">
    <source>
        <dbReference type="ARBA" id="ARBA00022490"/>
    </source>
</evidence>
<evidence type="ECO:0000313" key="9">
    <source>
        <dbReference type="Proteomes" id="UP000176504"/>
    </source>
</evidence>
<dbReference type="PANTHER" id="PTHR34137">
    <property type="entry name" value="EXODEOXYRIBONUCLEASE 7 SMALL SUBUNIT"/>
    <property type="match status" value="1"/>
</dbReference>
<dbReference type="InterPro" id="IPR037004">
    <property type="entry name" value="Exonuc_VII_ssu_sf"/>
</dbReference>
<dbReference type="GO" id="GO:0008855">
    <property type="term" value="F:exodeoxyribonuclease VII activity"/>
    <property type="evidence" value="ECO:0007669"/>
    <property type="project" value="UniProtKB-UniRule"/>
</dbReference>
<dbReference type="Proteomes" id="UP000176504">
    <property type="component" value="Unassembled WGS sequence"/>
</dbReference>
<dbReference type="PIRSF" id="PIRSF006488">
    <property type="entry name" value="Exonuc_VII_S"/>
    <property type="match status" value="1"/>
</dbReference>
<reference evidence="8 9" key="1">
    <citation type="journal article" date="2016" name="Nat. Commun.">
        <title>Thousands of microbial genomes shed light on interconnected biogeochemical processes in an aquifer system.</title>
        <authorList>
            <person name="Anantharaman K."/>
            <person name="Brown C.T."/>
            <person name="Hug L.A."/>
            <person name="Sharon I."/>
            <person name="Castelle C.J."/>
            <person name="Probst A.J."/>
            <person name="Thomas B.C."/>
            <person name="Singh A."/>
            <person name="Wilkins M.J."/>
            <person name="Karaoz U."/>
            <person name="Brodie E.L."/>
            <person name="Williams K.H."/>
            <person name="Hubbard S.S."/>
            <person name="Banfield J.F."/>
        </authorList>
    </citation>
    <scope>NUCLEOTIDE SEQUENCE [LARGE SCALE GENOMIC DNA]</scope>
</reference>
<dbReference type="Gene3D" id="1.10.287.1040">
    <property type="entry name" value="Exonuclease VII, small subunit"/>
    <property type="match status" value="1"/>
</dbReference>
<evidence type="ECO:0000313" key="8">
    <source>
        <dbReference type="EMBL" id="OGC55186.1"/>
    </source>
</evidence>
<name>A0A1F4VD39_UNCKA</name>
<evidence type="ECO:0000256" key="3">
    <source>
        <dbReference type="ARBA" id="ARBA00022722"/>
    </source>
</evidence>
<dbReference type="PANTHER" id="PTHR34137:SF1">
    <property type="entry name" value="EXODEOXYRIBONUCLEASE 7 SMALL SUBUNIT"/>
    <property type="match status" value="1"/>
</dbReference>
<comment type="caution">
    <text evidence="8">The sequence shown here is derived from an EMBL/GenBank/DDBJ whole genome shotgun (WGS) entry which is preliminary data.</text>
</comment>
<evidence type="ECO:0000256" key="6">
    <source>
        <dbReference type="HAMAP-Rule" id="MF_00337"/>
    </source>
</evidence>
<keyword evidence="4 6" id="KW-0378">Hydrolase</keyword>
<dbReference type="AlphaFoldDB" id="A0A1F4VD39"/>
<comment type="catalytic activity">
    <reaction evidence="6">
        <text>Exonucleolytic cleavage in either 5'- to 3'- or 3'- to 5'-direction to yield nucleoside 5'-phosphates.</text>
        <dbReference type="EC" id="3.1.11.6"/>
    </reaction>
</comment>
<gene>
    <name evidence="6" type="primary">xseB</name>
    <name evidence="8" type="ORF">A3A78_04395</name>
</gene>
<keyword evidence="2 6" id="KW-0963">Cytoplasm</keyword>
<feature type="coiled-coil region" evidence="7">
    <location>
        <begin position="14"/>
        <end position="62"/>
    </location>
</feature>
<dbReference type="HAMAP" id="MF_00337">
    <property type="entry name" value="Exonuc_7_S"/>
    <property type="match status" value="1"/>
</dbReference>
<dbReference type="EC" id="3.1.11.6" evidence="6"/>
<keyword evidence="3 6" id="KW-0540">Nuclease</keyword>
<sequence length="63" mass="7354">MKEDISFTKALNRLKEITEELDKGDLELEEALKLYEEGVKLHKKCLSKLESAKLKFEELNKES</sequence>
<comment type="subcellular location">
    <subcellularLocation>
        <location evidence="6">Cytoplasm</location>
    </subcellularLocation>
</comment>
<dbReference type="GO" id="GO:0009318">
    <property type="term" value="C:exodeoxyribonuclease VII complex"/>
    <property type="evidence" value="ECO:0007669"/>
    <property type="project" value="UniProtKB-UniRule"/>
</dbReference>
<protein>
    <recommendedName>
        <fullName evidence="6">Exodeoxyribonuclease 7 small subunit</fullName>
        <ecNumber evidence="6">3.1.11.6</ecNumber>
    </recommendedName>
    <alternativeName>
        <fullName evidence="6">Exodeoxyribonuclease VII small subunit</fullName>
        <shortName evidence="6">Exonuclease VII small subunit</shortName>
    </alternativeName>
</protein>
<dbReference type="EMBL" id="MEVI01000003">
    <property type="protein sequence ID" value="OGC55186.1"/>
    <property type="molecule type" value="Genomic_DNA"/>
</dbReference>
<evidence type="ECO:0000256" key="7">
    <source>
        <dbReference type="SAM" id="Coils"/>
    </source>
</evidence>
<dbReference type="InterPro" id="IPR003761">
    <property type="entry name" value="Exonuc_VII_S"/>
</dbReference>
<comment type="subunit">
    <text evidence="6">Heterooligomer composed of large and small subunits.</text>
</comment>
<evidence type="ECO:0000256" key="4">
    <source>
        <dbReference type="ARBA" id="ARBA00022801"/>
    </source>
</evidence>
<dbReference type="GO" id="GO:0005829">
    <property type="term" value="C:cytosol"/>
    <property type="evidence" value="ECO:0007669"/>
    <property type="project" value="TreeGrafter"/>
</dbReference>
<dbReference type="SUPFAM" id="SSF116842">
    <property type="entry name" value="XseB-like"/>
    <property type="match status" value="1"/>
</dbReference>
<accession>A0A1F4VD39</accession>
<dbReference type="GO" id="GO:0006308">
    <property type="term" value="P:DNA catabolic process"/>
    <property type="evidence" value="ECO:0007669"/>
    <property type="project" value="UniProtKB-UniRule"/>
</dbReference>
<proteinExistence type="inferred from homology"/>
<comment type="function">
    <text evidence="6">Bidirectionally degrades single-stranded DNA into large acid-insoluble oligonucleotides, which are then degraded further into small acid-soluble oligonucleotides.</text>
</comment>
<evidence type="ECO:0000256" key="5">
    <source>
        <dbReference type="ARBA" id="ARBA00022839"/>
    </source>
</evidence>